<keyword evidence="1" id="KW-0805">Transcription regulation</keyword>
<dbReference type="InterPro" id="IPR005471">
    <property type="entry name" value="Tscrpt_reg_IclR_N"/>
</dbReference>
<dbReference type="InterPro" id="IPR036390">
    <property type="entry name" value="WH_DNA-bd_sf"/>
</dbReference>
<dbReference type="PANTHER" id="PTHR30136:SF24">
    <property type="entry name" value="HTH-TYPE TRANSCRIPTIONAL REPRESSOR ALLR"/>
    <property type="match status" value="1"/>
</dbReference>
<dbReference type="SUPFAM" id="SSF46785">
    <property type="entry name" value="Winged helix' DNA-binding domain"/>
    <property type="match status" value="1"/>
</dbReference>
<keyword evidence="3" id="KW-0804">Transcription</keyword>
<evidence type="ECO:0000256" key="3">
    <source>
        <dbReference type="ARBA" id="ARBA00023163"/>
    </source>
</evidence>
<evidence type="ECO:0000313" key="7">
    <source>
        <dbReference type="EMBL" id="GLY70233.1"/>
    </source>
</evidence>
<gene>
    <name evidence="7" type="ORF">Atai01_68520</name>
</gene>
<dbReference type="AlphaFoldDB" id="A0A9W6R6M6"/>
<dbReference type="InterPro" id="IPR036388">
    <property type="entry name" value="WH-like_DNA-bd_sf"/>
</dbReference>
<evidence type="ECO:0000256" key="4">
    <source>
        <dbReference type="SAM" id="MobiDB-lite"/>
    </source>
</evidence>
<dbReference type="Pfam" id="PF09339">
    <property type="entry name" value="HTH_IclR"/>
    <property type="match status" value="1"/>
</dbReference>
<dbReference type="EMBL" id="BSTI01000021">
    <property type="protein sequence ID" value="GLY70233.1"/>
    <property type="molecule type" value="Genomic_DNA"/>
</dbReference>
<feature type="domain" description="HTH iclR-type" evidence="5">
    <location>
        <begin position="28"/>
        <end position="89"/>
    </location>
</feature>
<evidence type="ECO:0000256" key="1">
    <source>
        <dbReference type="ARBA" id="ARBA00023015"/>
    </source>
</evidence>
<dbReference type="Gene3D" id="1.10.10.10">
    <property type="entry name" value="Winged helix-like DNA-binding domain superfamily/Winged helix DNA-binding domain"/>
    <property type="match status" value="1"/>
</dbReference>
<protein>
    <submittedName>
        <fullName evidence="7">IclR family transcriptional regulator</fullName>
    </submittedName>
</protein>
<evidence type="ECO:0000256" key="2">
    <source>
        <dbReference type="ARBA" id="ARBA00023125"/>
    </source>
</evidence>
<dbReference type="InterPro" id="IPR029016">
    <property type="entry name" value="GAF-like_dom_sf"/>
</dbReference>
<dbReference type="SUPFAM" id="SSF55781">
    <property type="entry name" value="GAF domain-like"/>
    <property type="match status" value="1"/>
</dbReference>
<dbReference type="InterPro" id="IPR050707">
    <property type="entry name" value="HTH_MetabolicPath_Reg"/>
</dbReference>
<dbReference type="SMART" id="SM00346">
    <property type="entry name" value="HTH_ICLR"/>
    <property type="match status" value="1"/>
</dbReference>
<dbReference type="PANTHER" id="PTHR30136">
    <property type="entry name" value="HELIX-TURN-HELIX TRANSCRIPTIONAL REGULATOR, ICLR FAMILY"/>
    <property type="match status" value="1"/>
</dbReference>
<evidence type="ECO:0000313" key="8">
    <source>
        <dbReference type="Proteomes" id="UP001165136"/>
    </source>
</evidence>
<feature type="domain" description="IclR-ED" evidence="6">
    <location>
        <begin position="83"/>
        <end position="266"/>
    </location>
</feature>
<dbReference type="PROSITE" id="PS51078">
    <property type="entry name" value="ICLR_ED"/>
    <property type="match status" value="1"/>
</dbReference>
<dbReference type="Gene3D" id="3.30.450.40">
    <property type="match status" value="1"/>
</dbReference>
<dbReference type="PROSITE" id="PS51077">
    <property type="entry name" value="HTH_ICLR"/>
    <property type="match status" value="1"/>
</dbReference>
<dbReference type="InterPro" id="IPR014757">
    <property type="entry name" value="Tscrpt_reg_IclR_C"/>
</dbReference>
<feature type="region of interest" description="Disordered" evidence="4">
    <location>
        <begin position="1"/>
        <end position="25"/>
    </location>
</feature>
<organism evidence="7 8">
    <name type="scientific">Amycolatopsis taiwanensis</name>
    <dbReference type="NCBI Taxonomy" id="342230"/>
    <lineage>
        <taxon>Bacteria</taxon>
        <taxon>Bacillati</taxon>
        <taxon>Actinomycetota</taxon>
        <taxon>Actinomycetes</taxon>
        <taxon>Pseudonocardiales</taxon>
        <taxon>Pseudonocardiaceae</taxon>
        <taxon>Amycolatopsis</taxon>
    </lineage>
</organism>
<dbReference type="Proteomes" id="UP001165136">
    <property type="component" value="Unassembled WGS sequence"/>
</dbReference>
<dbReference type="GO" id="GO:0003677">
    <property type="term" value="F:DNA binding"/>
    <property type="evidence" value="ECO:0007669"/>
    <property type="project" value="UniProtKB-KW"/>
</dbReference>
<sequence length="271" mass="28387">MVAAMTDGNLSPGATQIGDPGGKSDAGVRSIGRAVSILELFDAEHPSRTLREIVSLTGLPKTTVVRVLATLETLDLVADKGESTYGLGTGFLRWVDLARSLWEVSADVRRVMAELVDACGETVNIYVRRDRSRISIAQVEGSSTVRSVVKVGVPYSLMTGAGAKILLSGTPEPVLRALLAQRSDADSEAFRCEVLSINEVGYAVTHGERELGASAVAAPIHGADGRVIAALSASGPTSRFTADRVGTLVDQVTSAAARIEQLGLGNVEAFL</sequence>
<proteinExistence type="predicted"/>
<dbReference type="Pfam" id="PF01614">
    <property type="entry name" value="IclR_C"/>
    <property type="match status" value="1"/>
</dbReference>
<name>A0A9W6R6M6_9PSEU</name>
<dbReference type="GO" id="GO:0045892">
    <property type="term" value="P:negative regulation of DNA-templated transcription"/>
    <property type="evidence" value="ECO:0007669"/>
    <property type="project" value="TreeGrafter"/>
</dbReference>
<keyword evidence="8" id="KW-1185">Reference proteome</keyword>
<keyword evidence="2" id="KW-0238">DNA-binding</keyword>
<dbReference type="GO" id="GO:0003700">
    <property type="term" value="F:DNA-binding transcription factor activity"/>
    <property type="evidence" value="ECO:0007669"/>
    <property type="project" value="TreeGrafter"/>
</dbReference>
<comment type="caution">
    <text evidence="7">The sequence shown here is derived from an EMBL/GenBank/DDBJ whole genome shotgun (WGS) entry which is preliminary data.</text>
</comment>
<evidence type="ECO:0000259" key="5">
    <source>
        <dbReference type="PROSITE" id="PS51077"/>
    </source>
</evidence>
<evidence type="ECO:0000259" key="6">
    <source>
        <dbReference type="PROSITE" id="PS51078"/>
    </source>
</evidence>
<reference evidence="7" key="1">
    <citation type="submission" date="2023-03" db="EMBL/GenBank/DDBJ databases">
        <title>Amycolatopsis taiwanensis NBRC 103393.</title>
        <authorList>
            <person name="Ichikawa N."/>
            <person name="Sato H."/>
            <person name="Tonouchi N."/>
        </authorList>
    </citation>
    <scope>NUCLEOTIDE SEQUENCE</scope>
    <source>
        <strain evidence="7">NBRC 103393</strain>
    </source>
</reference>
<accession>A0A9W6R6M6</accession>